<organism evidence="5 6">
    <name type="scientific">Ideonella livida</name>
    <dbReference type="NCBI Taxonomy" id="2707176"/>
    <lineage>
        <taxon>Bacteria</taxon>
        <taxon>Pseudomonadati</taxon>
        <taxon>Pseudomonadota</taxon>
        <taxon>Betaproteobacteria</taxon>
        <taxon>Burkholderiales</taxon>
        <taxon>Sphaerotilaceae</taxon>
        <taxon>Ideonella</taxon>
    </lineage>
</organism>
<dbReference type="Proteomes" id="UP000484255">
    <property type="component" value="Unassembled WGS sequence"/>
</dbReference>
<feature type="domain" description="Nitroreductase" evidence="4">
    <location>
        <begin position="78"/>
        <end position="166"/>
    </location>
</feature>
<evidence type="ECO:0000256" key="3">
    <source>
        <dbReference type="SAM" id="MobiDB-lite"/>
    </source>
</evidence>
<dbReference type="PANTHER" id="PTHR43673">
    <property type="entry name" value="NAD(P)H NITROREDUCTASE YDGI-RELATED"/>
    <property type="match status" value="1"/>
</dbReference>
<dbReference type="Gene3D" id="3.40.109.10">
    <property type="entry name" value="NADH Oxidase"/>
    <property type="match status" value="1"/>
</dbReference>
<comment type="caution">
    <text evidence="5">The sequence shown here is derived from an EMBL/GenBank/DDBJ whole genome shotgun (WGS) entry which is preliminary data.</text>
</comment>
<name>A0A7C9THY8_9BURK</name>
<comment type="similarity">
    <text evidence="1">Belongs to the nitroreductase family.</text>
</comment>
<dbReference type="EMBL" id="JAAGOH010000006">
    <property type="protein sequence ID" value="NDY90860.1"/>
    <property type="molecule type" value="Genomic_DNA"/>
</dbReference>
<evidence type="ECO:0000259" key="4">
    <source>
        <dbReference type="Pfam" id="PF00881"/>
    </source>
</evidence>
<reference evidence="5 6" key="1">
    <citation type="submission" date="2020-02" db="EMBL/GenBank/DDBJ databases">
        <title>Ideonella bacterium strain TBM-1.</title>
        <authorList>
            <person name="Chen W.-M."/>
        </authorList>
    </citation>
    <scope>NUCLEOTIDE SEQUENCE [LARGE SCALE GENOMIC DNA]</scope>
    <source>
        <strain evidence="5 6">TBM-1</strain>
    </source>
</reference>
<protein>
    <submittedName>
        <fullName evidence="5">Nitroreductase family protein</fullName>
    </submittedName>
</protein>
<evidence type="ECO:0000313" key="5">
    <source>
        <dbReference type="EMBL" id="NDY90860.1"/>
    </source>
</evidence>
<gene>
    <name evidence="5" type="ORF">G3A44_06590</name>
</gene>
<keyword evidence="2" id="KW-0560">Oxidoreductase</keyword>
<dbReference type="PANTHER" id="PTHR43673:SF10">
    <property type="entry name" value="NADH DEHYDROGENASE_NAD(P)H NITROREDUCTASE XCC3605-RELATED"/>
    <property type="match status" value="1"/>
</dbReference>
<evidence type="ECO:0000313" key="6">
    <source>
        <dbReference type="Proteomes" id="UP000484255"/>
    </source>
</evidence>
<feature type="region of interest" description="Disordered" evidence="3">
    <location>
        <begin position="172"/>
        <end position="201"/>
    </location>
</feature>
<dbReference type="CDD" id="cd02138">
    <property type="entry name" value="TdsD-like"/>
    <property type="match status" value="1"/>
</dbReference>
<sequence length="201" mass="21664">MSTPIPSSRVPGYPADPLFTGRWSPRAFTGEAIPLETLMTCFEAARWAPSAMNHQPWRFVYGLRGTPAFDAILAGLMPMNQAWARNASALVVMLAKTTATAPGQTEAKPNAWHAFDAGAAWASFAFQAYQLGWMTHGMGGFVADTLRPSLALPEDVAIQAVVAIGKQGDKSQLPEALQAREQPSPRKPLSELVAEGRWTLG</sequence>
<accession>A0A7C9THY8</accession>
<dbReference type="SUPFAM" id="SSF55469">
    <property type="entry name" value="FMN-dependent nitroreductase-like"/>
    <property type="match status" value="1"/>
</dbReference>
<dbReference type="InterPro" id="IPR029479">
    <property type="entry name" value="Nitroreductase"/>
</dbReference>
<dbReference type="Pfam" id="PF00881">
    <property type="entry name" value="Nitroreductase"/>
    <property type="match status" value="2"/>
</dbReference>
<feature type="domain" description="Nitroreductase" evidence="4">
    <location>
        <begin position="21"/>
        <end position="60"/>
    </location>
</feature>
<evidence type="ECO:0000256" key="2">
    <source>
        <dbReference type="ARBA" id="ARBA00023002"/>
    </source>
</evidence>
<dbReference type="InterPro" id="IPR000415">
    <property type="entry name" value="Nitroreductase-like"/>
</dbReference>
<dbReference type="GO" id="GO:0016491">
    <property type="term" value="F:oxidoreductase activity"/>
    <property type="evidence" value="ECO:0007669"/>
    <property type="project" value="UniProtKB-KW"/>
</dbReference>
<keyword evidence="6" id="KW-1185">Reference proteome</keyword>
<proteinExistence type="inferred from homology"/>
<dbReference type="RefSeq" id="WP_163456724.1">
    <property type="nucleotide sequence ID" value="NZ_JAAGOH010000006.1"/>
</dbReference>
<dbReference type="AlphaFoldDB" id="A0A7C9THY8"/>
<evidence type="ECO:0000256" key="1">
    <source>
        <dbReference type="ARBA" id="ARBA00007118"/>
    </source>
</evidence>